<organism evidence="1 2">
    <name type="scientific">Halostagnicola larsenii XH-48</name>
    <dbReference type="NCBI Taxonomy" id="797299"/>
    <lineage>
        <taxon>Archaea</taxon>
        <taxon>Methanobacteriati</taxon>
        <taxon>Methanobacteriota</taxon>
        <taxon>Stenosarchaea group</taxon>
        <taxon>Halobacteria</taxon>
        <taxon>Halobacteriales</taxon>
        <taxon>Natrialbaceae</taxon>
        <taxon>Halostagnicola</taxon>
    </lineage>
</organism>
<keyword evidence="2" id="KW-1185">Reference proteome</keyword>
<sequence>MRRRELIAALGVTLPTAGCLSANEADVPITNATDKSDTEAFDGTFSVGDTTDTVGPHELTVENESERSRTISLRITDTKTDETLLERSYSIGGGGSINGELRGPAEYRVAVTSSETGTEHVRKIEYFDTCNDYWTTVTISSDGTITGKSIQTQVACDV</sequence>
<dbReference type="AlphaFoldDB" id="W0JRD3"/>
<dbReference type="EMBL" id="CP007055">
    <property type="protein sequence ID" value="AHG01174.1"/>
    <property type="molecule type" value="Genomic_DNA"/>
</dbReference>
<reference evidence="1 2" key="1">
    <citation type="submission" date="2014-01" db="EMBL/GenBank/DDBJ databases">
        <authorList>
            <consortium name="DOE Joint Genome Institute"/>
            <person name="Anderson I."/>
            <person name="Huntemann M."/>
            <person name="Han J."/>
            <person name="Chen A."/>
            <person name="Kyrpides N."/>
            <person name="Mavromatis K."/>
            <person name="Markowitz V."/>
            <person name="Palaniappan K."/>
            <person name="Ivanova N."/>
            <person name="Schaumberg A."/>
            <person name="Pati A."/>
            <person name="Liolios K."/>
            <person name="Nordberg H.P."/>
            <person name="Cantor M.N."/>
            <person name="Hua S.X."/>
            <person name="Woyke T."/>
        </authorList>
    </citation>
    <scope>NUCLEOTIDE SEQUENCE [LARGE SCALE GENOMIC DNA]</scope>
    <source>
        <strain evidence="1 2">XH-48</strain>
    </source>
</reference>
<dbReference type="GeneID" id="25146442"/>
<evidence type="ECO:0000313" key="1">
    <source>
        <dbReference type="EMBL" id="AHG01174.1"/>
    </source>
</evidence>
<dbReference type="HOGENOM" id="CLU_1665450_0_0_2"/>
<evidence type="ECO:0000313" key="2">
    <source>
        <dbReference type="Proteomes" id="UP000019024"/>
    </source>
</evidence>
<proteinExistence type="predicted"/>
<accession>W0JRD3</accession>
<protein>
    <submittedName>
        <fullName evidence="1">Uncharacterized protein</fullName>
    </submittedName>
</protein>
<gene>
    <name evidence="1" type="ORF">HALLA_18780</name>
</gene>
<dbReference type="KEGG" id="hlr:HALLA_18780"/>
<dbReference type="Proteomes" id="UP000019024">
    <property type="component" value="Chromosome"/>
</dbReference>
<dbReference type="RefSeq" id="WP_049953787.1">
    <property type="nucleotide sequence ID" value="NZ_CP007055.1"/>
</dbReference>
<dbReference type="eggNOG" id="ENOG502N5GT">
    <property type="taxonomic scope" value="Archaea"/>
</dbReference>
<name>W0JRD3_9EURY</name>
<dbReference type="OrthoDB" id="240982at2157"/>